<reference evidence="1" key="1">
    <citation type="journal article" date="2011" name="Plant Physiol.">
        <title>Comprehensive sequence analysis of 24,783 barley full-length cDNAs derived from 12 clone libraries.</title>
        <authorList>
            <person name="Matsumoto T."/>
            <person name="Tanaka T."/>
            <person name="Sakai H."/>
            <person name="Amano N."/>
            <person name="Kanamori H."/>
            <person name="Kurita K."/>
            <person name="Kikuta A."/>
            <person name="Kamiya K."/>
            <person name="Yamamoto M."/>
            <person name="Ikawa H."/>
            <person name="Fujii N."/>
            <person name="Hori K."/>
            <person name="Itoh T."/>
            <person name="Sato K."/>
        </authorList>
    </citation>
    <scope>NUCLEOTIDE SEQUENCE</scope>
    <source>
        <tissue evidence="1">Shoot and root</tissue>
    </source>
</reference>
<accession>F2DVH0</accession>
<dbReference type="AlphaFoldDB" id="F2DVH0"/>
<name>F2DVH0_HORVV</name>
<dbReference type="EMBL" id="AK367888">
    <property type="protein sequence ID" value="BAJ99091.1"/>
    <property type="molecule type" value="mRNA"/>
</dbReference>
<proteinExistence type="evidence at transcript level"/>
<protein>
    <submittedName>
        <fullName evidence="1">Predicted protein</fullName>
    </submittedName>
</protein>
<organism evidence="1">
    <name type="scientific">Hordeum vulgare subsp. vulgare</name>
    <name type="common">Domesticated barley</name>
    <dbReference type="NCBI Taxonomy" id="112509"/>
    <lineage>
        <taxon>Eukaryota</taxon>
        <taxon>Viridiplantae</taxon>
        <taxon>Streptophyta</taxon>
        <taxon>Embryophyta</taxon>
        <taxon>Tracheophyta</taxon>
        <taxon>Spermatophyta</taxon>
        <taxon>Magnoliopsida</taxon>
        <taxon>Liliopsida</taxon>
        <taxon>Poales</taxon>
        <taxon>Poaceae</taxon>
        <taxon>BOP clade</taxon>
        <taxon>Pooideae</taxon>
        <taxon>Triticodae</taxon>
        <taxon>Triticeae</taxon>
        <taxon>Hordeinae</taxon>
        <taxon>Hordeum</taxon>
    </lineage>
</organism>
<sequence>MFGYTKAGKTASCHILANSPLRAELQNGELIYKATSQRYSHAVIGNSNQSQTEMPNIFETKYRSNGKLVSVTLLDQPGHGDSYGFHRIFSSGYFHYRTFSKTPRLKFILAFKKDDLRGTAEKFKGTISNFINTFSNYKTVKGKILNASVFLVTNVPPKSSI</sequence>
<evidence type="ECO:0000313" key="1">
    <source>
        <dbReference type="EMBL" id="BAJ99091.1"/>
    </source>
</evidence>